<proteinExistence type="predicted"/>
<evidence type="ECO:0000313" key="1">
    <source>
        <dbReference type="EMBL" id="AIO34568.1"/>
    </source>
</evidence>
<protein>
    <submittedName>
        <fullName evidence="1">Uncharacterized protein</fullName>
    </submittedName>
</protein>
<dbReference type="EMBL" id="CP007784">
    <property type="protein sequence ID" value="AIO34568.1"/>
    <property type="molecule type" value="Genomic_DNA"/>
</dbReference>
<dbReference type="KEGG" id="bcen:DM39_3410"/>
<name>A0AAN0RV97_9BURK</name>
<evidence type="ECO:0000313" key="2">
    <source>
        <dbReference type="Proteomes" id="UP000029413"/>
    </source>
</evidence>
<accession>A0AAN0RV97</accession>
<organism evidence="1 2">
    <name type="scientific">Burkholderia cenocepacia</name>
    <dbReference type="NCBI Taxonomy" id="95486"/>
    <lineage>
        <taxon>Bacteria</taxon>
        <taxon>Pseudomonadati</taxon>
        <taxon>Pseudomonadota</taxon>
        <taxon>Betaproteobacteria</taxon>
        <taxon>Burkholderiales</taxon>
        <taxon>Burkholderiaceae</taxon>
        <taxon>Burkholderia</taxon>
        <taxon>Burkholderia cepacia complex</taxon>
    </lineage>
</organism>
<reference evidence="1 2" key="1">
    <citation type="submission" date="2014-05" db="EMBL/GenBank/DDBJ databases">
        <authorList>
            <person name="Bishop-Lilly K.A."/>
            <person name="Broomall S.M."/>
            <person name="Chain P.S."/>
            <person name="Chertkov O."/>
            <person name="Coyne S.R."/>
            <person name="Daligault H.E."/>
            <person name="Davenport K.W."/>
            <person name="Erkkila T."/>
            <person name="Frey K.G."/>
            <person name="Gibbons H.S."/>
            <person name="Gu W."/>
            <person name="Jaissle J."/>
            <person name="Johnson S.L."/>
            <person name="Koroleva G.I."/>
            <person name="Ladner J.T."/>
            <person name="Lo C.-C."/>
            <person name="Minogue T.D."/>
            <person name="Munk C."/>
            <person name="Palacios G.F."/>
            <person name="Redden C.L."/>
            <person name="Rosenzweig C.N."/>
            <person name="Scholz M.B."/>
            <person name="Teshima H."/>
            <person name="Xu Y."/>
        </authorList>
    </citation>
    <scope>NUCLEOTIDE SEQUENCE [LARGE SCALE GENOMIC DNA]</scope>
    <source>
        <strain evidence="1 2">DDS 22E-1</strain>
    </source>
</reference>
<keyword evidence="2" id="KW-1185">Reference proteome</keyword>
<dbReference type="Proteomes" id="UP000029413">
    <property type="component" value="Chromosome 2"/>
</dbReference>
<sequence>MVGTKPPASHRLFGRTPCRTSVSSERVMAGAVRGGNVASTRPTIRAIESKETA</sequence>
<gene>
    <name evidence="1" type="ORF">DM39_3410</name>
</gene>
<dbReference type="AlphaFoldDB" id="A0AAN0RV97"/>